<feature type="transmembrane region" description="Helical" evidence="1">
    <location>
        <begin position="34"/>
        <end position="54"/>
    </location>
</feature>
<dbReference type="SUPFAM" id="SSF53098">
    <property type="entry name" value="Ribonuclease H-like"/>
    <property type="match status" value="1"/>
</dbReference>
<dbReference type="Pfam" id="PF01609">
    <property type="entry name" value="DDE_Tnp_1"/>
    <property type="match status" value="1"/>
</dbReference>
<evidence type="ECO:0000313" key="4">
    <source>
        <dbReference type="EMBL" id="MBC9719734.1"/>
    </source>
</evidence>
<organism evidence="4 5">
    <name type="scientific">Streptomyces polyasparticus</name>
    <dbReference type="NCBI Taxonomy" id="2767826"/>
    <lineage>
        <taxon>Bacteria</taxon>
        <taxon>Bacillati</taxon>
        <taxon>Actinomycetota</taxon>
        <taxon>Actinomycetes</taxon>
        <taxon>Kitasatosporales</taxon>
        <taxon>Streptomycetaceae</taxon>
        <taxon>Streptomyces</taxon>
    </lineage>
</organism>
<accession>A0ABR7SW34</accession>
<keyword evidence="1" id="KW-0812">Transmembrane</keyword>
<dbReference type="InterPro" id="IPR002559">
    <property type="entry name" value="Transposase_11"/>
</dbReference>
<gene>
    <name evidence="4" type="ORF">H9Y04_45535</name>
</gene>
<feature type="non-terminal residue" evidence="4">
    <location>
        <position position="538"/>
    </location>
</feature>
<evidence type="ECO:0000256" key="1">
    <source>
        <dbReference type="SAM" id="Phobius"/>
    </source>
</evidence>
<dbReference type="NCBIfam" id="NF033592">
    <property type="entry name" value="transpos_IS4_1"/>
    <property type="match status" value="1"/>
</dbReference>
<dbReference type="InterPro" id="IPR012337">
    <property type="entry name" value="RNaseH-like_sf"/>
</dbReference>
<dbReference type="InterPro" id="IPR047952">
    <property type="entry name" value="Transpos_IS4"/>
</dbReference>
<keyword evidence="5" id="KW-1185">Reference proteome</keyword>
<feature type="domain" description="Transposase IS4 N-terminal" evidence="3">
    <location>
        <begin position="2"/>
        <end position="91"/>
    </location>
</feature>
<dbReference type="PANTHER" id="PTHR37529">
    <property type="entry name" value="TRANSPOSASE INSG FOR INSERTION SEQUENCE ELEMENT IS4-RELATED"/>
    <property type="match status" value="1"/>
</dbReference>
<dbReference type="Pfam" id="PF13006">
    <property type="entry name" value="Nterm_IS4"/>
    <property type="match status" value="1"/>
</dbReference>
<dbReference type="Proteomes" id="UP000642284">
    <property type="component" value="Unassembled WGS sequence"/>
</dbReference>
<sequence>MGDLTRYLPVELVDAVVEESQVLERRRRLLPSRVGVYFVLALSLFPALGYLRVWDKLTAGLASRNVCRPSEKALRCLRRRLGPAPLKALFEVVAGPLAQPTTPGACYRRWRTVAFDGCSAIKVPDCERNRAWLGKVQARLGWAGYPVMRLMTLCETGTRGLLGAEFGPTNEYETAYARRLLGLVDASMLVLADRGFDADDFLSDTAATGAQFVIRITARRRPAILAVLPDGSYLTRMGTLKLRVIDSTITMTTATGETLCEQYRIATTLLDHRRDPAEALVELYHERWEHESAYYALRHTLQHGLVLRSQDPAGLEQELWAQLTVYQILRTAMADAVESRPGTDPDRASFTIALETARDQLVLAGADGQLAGLDLLVGRIGTAVLKGLLPPRRLRTSARAVKAGRCRYPTKPAELRPRQSRRITALTVTLRSAPACPPEPPKGQREDLRKAATGLRRMGAGNRNRVFHLMAADPERAWRPREVTHALGIQSAASFATQMSQWAAEGLLKKIAYGTYTLADAWKTTLLTDGPAAKLRGL</sequence>
<keyword evidence="1" id="KW-1133">Transmembrane helix</keyword>
<evidence type="ECO:0000259" key="3">
    <source>
        <dbReference type="Pfam" id="PF13006"/>
    </source>
</evidence>
<reference evidence="4 5" key="1">
    <citation type="submission" date="2020-08" db="EMBL/GenBank/DDBJ databases">
        <title>Genemic of Streptomyces polyaspartic.</title>
        <authorList>
            <person name="Liu W."/>
        </authorList>
    </citation>
    <scope>NUCLEOTIDE SEQUENCE [LARGE SCALE GENOMIC DNA]</scope>
    <source>
        <strain evidence="4 5">TRM66268-LWL</strain>
    </source>
</reference>
<dbReference type="InterPro" id="IPR024473">
    <property type="entry name" value="Transposases_IS4_N"/>
</dbReference>
<feature type="domain" description="Transposase IS4-like" evidence="2">
    <location>
        <begin position="144"/>
        <end position="326"/>
    </location>
</feature>
<proteinExistence type="predicted"/>
<dbReference type="EMBL" id="JACTVJ010000080">
    <property type="protein sequence ID" value="MBC9719734.1"/>
    <property type="molecule type" value="Genomic_DNA"/>
</dbReference>
<evidence type="ECO:0000313" key="5">
    <source>
        <dbReference type="Proteomes" id="UP000642284"/>
    </source>
</evidence>
<dbReference type="PANTHER" id="PTHR37529:SF1">
    <property type="entry name" value="TRANSPOSASE INSG FOR INSERTION SEQUENCE ELEMENT IS4-RELATED"/>
    <property type="match status" value="1"/>
</dbReference>
<protein>
    <submittedName>
        <fullName evidence="4">IS4 family transposase</fullName>
    </submittedName>
</protein>
<comment type="caution">
    <text evidence="4">The sequence shown here is derived from an EMBL/GenBank/DDBJ whole genome shotgun (WGS) entry which is preliminary data.</text>
</comment>
<keyword evidence="1" id="KW-0472">Membrane</keyword>
<name>A0ABR7SW34_9ACTN</name>
<evidence type="ECO:0000259" key="2">
    <source>
        <dbReference type="Pfam" id="PF01609"/>
    </source>
</evidence>